<organism evidence="4 5">
    <name type="scientific">Artemia franciscana</name>
    <name type="common">Brine shrimp</name>
    <name type="synonym">Artemia sanfranciscana</name>
    <dbReference type="NCBI Taxonomy" id="6661"/>
    <lineage>
        <taxon>Eukaryota</taxon>
        <taxon>Metazoa</taxon>
        <taxon>Ecdysozoa</taxon>
        <taxon>Arthropoda</taxon>
        <taxon>Crustacea</taxon>
        <taxon>Branchiopoda</taxon>
        <taxon>Anostraca</taxon>
        <taxon>Artemiidae</taxon>
        <taxon>Artemia</taxon>
    </lineage>
</organism>
<evidence type="ECO:0000313" key="5">
    <source>
        <dbReference type="Proteomes" id="UP001187531"/>
    </source>
</evidence>
<protein>
    <submittedName>
        <fullName evidence="4">Uncharacterized protein</fullName>
    </submittedName>
</protein>
<evidence type="ECO:0000256" key="3">
    <source>
        <dbReference type="ARBA" id="ARBA00022737"/>
    </source>
</evidence>
<dbReference type="Proteomes" id="UP001187531">
    <property type="component" value="Unassembled WGS sequence"/>
</dbReference>
<feature type="non-terminal residue" evidence="4">
    <location>
        <position position="1"/>
    </location>
</feature>
<keyword evidence="2" id="KW-0732">Signal</keyword>
<dbReference type="SMART" id="SM00369">
    <property type="entry name" value="LRR_TYP"/>
    <property type="match status" value="4"/>
</dbReference>
<proteinExistence type="predicted"/>
<dbReference type="InterPro" id="IPR026906">
    <property type="entry name" value="LRR_5"/>
</dbReference>
<dbReference type="InterPro" id="IPR003591">
    <property type="entry name" value="Leu-rich_rpt_typical-subtyp"/>
</dbReference>
<dbReference type="GO" id="GO:0005615">
    <property type="term" value="C:extracellular space"/>
    <property type="evidence" value="ECO:0007669"/>
    <property type="project" value="TreeGrafter"/>
</dbReference>
<dbReference type="EMBL" id="JAVRJZ010000012">
    <property type="protein sequence ID" value="KAK2716319.1"/>
    <property type="molecule type" value="Genomic_DNA"/>
</dbReference>
<keyword evidence="1" id="KW-0433">Leucine-rich repeat</keyword>
<dbReference type="Gene3D" id="3.80.10.10">
    <property type="entry name" value="Ribonuclease Inhibitor"/>
    <property type="match status" value="2"/>
</dbReference>
<evidence type="ECO:0000256" key="1">
    <source>
        <dbReference type="ARBA" id="ARBA00022614"/>
    </source>
</evidence>
<dbReference type="AlphaFoldDB" id="A0AA88HYD4"/>
<dbReference type="EMBL" id="JAVRJZ010000012">
    <property type="protein sequence ID" value="KAK2716321.1"/>
    <property type="molecule type" value="Genomic_DNA"/>
</dbReference>
<dbReference type="SUPFAM" id="SSF52058">
    <property type="entry name" value="L domain-like"/>
    <property type="match status" value="1"/>
</dbReference>
<dbReference type="Pfam" id="PF13855">
    <property type="entry name" value="LRR_8"/>
    <property type="match status" value="1"/>
</dbReference>
<dbReference type="InterPro" id="IPR001611">
    <property type="entry name" value="Leu-rich_rpt"/>
</dbReference>
<dbReference type="InterPro" id="IPR032675">
    <property type="entry name" value="LRR_dom_sf"/>
</dbReference>
<evidence type="ECO:0000256" key="2">
    <source>
        <dbReference type="ARBA" id="ARBA00022729"/>
    </source>
</evidence>
<name>A0AA88HYD4_ARTSF</name>
<reference evidence="4" key="1">
    <citation type="submission" date="2023-07" db="EMBL/GenBank/DDBJ databases">
        <title>Chromosome-level genome assembly of Artemia franciscana.</title>
        <authorList>
            <person name="Jo E."/>
        </authorList>
    </citation>
    <scope>NUCLEOTIDE SEQUENCE</scope>
    <source>
        <tissue evidence="4">Whole body</tissue>
    </source>
</reference>
<gene>
    <name evidence="4" type="ORF">QYM36_010781</name>
</gene>
<keyword evidence="3" id="KW-0677">Repeat</keyword>
<comment type="caution">
    <text evidence="4">The sequence shown here is derived from an EMBL/GenBank/DDBJ whole genome shotgun (WGS) entry which is preliminary data.</text>
</comment>
<dbReference type="Pfam" id="PF13306">
    <property type="entry name" value="LRR_5"/>
    <property type="match status" value="1"/>
</dbReference>
<evidence type="ECO:0000313" key="4">
    <source>
        <dbReference type="EMBL" id="KAK2716319.1"/>
    </source>
</evidence>
<sequence>MFNFSTRASMMSEAMFDCSRLSSSDCRQAIPVILCHGTKLTQIPEDMPSGVNHLSFTRNQIQEIRGDTLSRYKCLNKLYLDGNPITSIRPFAFKDLPRLEEISVQNTPLERLPNFAFAGLNNVTNVFLSHNRIKRIEGYVFTGSSNIQNILLTRNPVYRIESSAFSGLSEVRMLFLPSGIRVLDSGAFKGLSAVDHLKLEHLDLTNLRPQTFTGLRSVKLLTIQESDLGIVRPDAFAGMVDVDELHILNNKIDQVAGLRIDASNKVGTLRIVGNHFLETPSTISIKISEVRKLVVEKNYFPCDCRLFWLFPSDLVSSQDDFMNSNFCLSPFEMHGKLISGFNVNQVEPCVDLGALHQQNLLTTVFADKSELTSK</sequence>
<dbReference type="GO" id="GO:0031012">
    <property type="term" value="C:extracellular matrix"/>
    <property type="evidence" value="ECO:0007669"/>
    <property type="project" value="TreeGrafter"/>
</dbReference>
<dbReference type="PANTHER" id="PTHR24373">
    <property type="entry name" value="SLIT RELATED LEUCINE-RICH REPEAT NEURONAL PROTEIN"/>
    <property type="match status" value="1"/>
</dbReference>
<dbReference type="PANTHER" id="PTHR24373:SF398">
    <property type="entry name" value="LEUCINE-RICH REPEAT-CONTAINING G-PROTEIN COUPLED RECEPTOR 6"/>
    <property type="match status" value="1"/>
</dbReference>
<dbReference type="PROSITE" id="PS51450">
    <property type="entry name" value="LRR"/>
    <property type="match status" value="1"/>
</dbReference>
<keyword evidence="5" id="KW-1185">Reference proteome</keyword>
<dbReference type="InterPro" id="IPR050328">
    <property type="entry name" value="Dev_Immune_Receptor"/>
</dbReference>
<accession>A0AA88HYD4</accession>